<dbReference type="EMBL" id="QNQT01000005">
    <property type="protein sequence ID" value="RDU36481.1"/>
    <property type="molecule type" value="Genomic_DNA"/>
</dbReference>
<evidence type="ECO:0000256" key="7">
    <source>
        <dbReference type="ARBA" id="ARBA00023239"/>
    </source>
</evidence>
<accession>A0A3D8GQC2</accession>
<reference evidence="11 12" key="1">
    <citation type="submission" date="2018-07" db="EMBL/GenBank/DDBJ databases">
        <title>Bacillus sp. YLB-04 draft genome sequence.</title>
        <authorList>
            <person name="Yu L."/>
            <person name="Tang X."/>
        </authorList>
    </citation>
    <scope>NUCLEOTIDE SEQUENCE [LARGE SCALE GENOMIC DNA]</scope>
    <source>
        <strain evidence="11 12">YLB-04</strain>
    </source>
</reference>
<feature type="active site" description="Proton acceptor" evidence="9">
    <location>
        <position position="60"/>
    </location>
</feature>
<dbReference type="FunFam" id="3.20.20.70:FF:000037">
    <property type="entry name" value="Tryptophan synthase alpha chain"/>
    <property type="match status" value="1"/>
</dbReference>
<evidence type="ECO:0000256" key="2">
    <source>
        <dbReference type="ARBA" id="ARBA00004733"/>
    </source>
</evidence>
<evidence type="ECO:0000256" key="1">
    <source>
        <dbReference type="ARBA" id="ARBA00003365"/>
    </source>
</evidence>
<dbReference type="InterPro" id="IPR013785">
    <property type="entry name" value="Aldolase_TIM"/>
</dbReference>
<dbReference type="EC" id="4.2.1.20" evidence="9"/>
<evidence type="ECO:0000256" key="3">
    <source>
        <dbReference type="ARBA" id="ARBA00011270"/>
    </source>
</evidence>
<evidence type="ECO:0000313" key="12">
    <source>
        <dbReference type="Proteomes" id="UP000257144"/>
    </source>
</evidence>
<dbReference type="SUPFAM" id="SSF51366">
    <property type="entry name" value="Ribulose-phoshate binding barrel"/>
    <property type="match status" value="1"/>
</dbReference>
<protein>
    <recommendedName>
        <fullName evidence="9">Tryptophan synthase alpha chain</fullName>
        <ecNumber evidence="9">4.2.1.20</ecNumber>
    </recommendedName>
</protein>
<evidence type="ECO:0000256" key="9">
    <source>
        <dbReference type="HAMAP-Rule" id="MF_00131"/>
    </source>
</evidence>
<comment type="subunit">
    <text evidence="3 9">Tetramer of two alpha and two beta chains.</text>
</comment>
<gene>
    <name evidence="9" type="primary">trpA</name>
    <name evidence="11" type="ORF">DRW41_13200</name>
</gene>
<keyword evidence="7 9" id="KW-0456">Lyase</keyword>
<dbReference type="NCBIfam" id="TIGR00262">
    <property type="entry name" value="trpA"/>
    <property type="match status" value="1"/>
</dbReference>
<evidence type="ECO:0000313" key="11">
    <source>
        <dbReference type="EMBL" id="RDU36481.1"/>
    </source>
</evidence>
<dbReference type="OrthoDB" id="9804578at2"/>
<dbReference type="Proteomes" id="UP000257144">
    <property type="component" value="Unassembled WGS sequence"/>
</dbReference>
<comment type="caution">
    <text evidence="11">The sequence shown here is derived from an EMBL/GenBank/DDBJ whole genome shotgun (WGS) entry which is preliminary data.</text>
</comment>
<evidence type="ECO:0000256" key="10">
    <source>
        <dbReference type="RuleBase" id="RU003662"/>
    </source>
</evidence>
<comment type="similarity">
    <text evidence="9 10">Belongs to the TrpA family.</text>
</comment>
<dbReference type="Gene3D" id="3.20.20.70">
    <property type="entry name" value="Aldolase class I"/>
    <property type="match status" value="1"/>
</dbReference>
<dbReference type="InterPro" id="IPR018204">
    <property type="entry name" value="Trp_synthase_alpha_AS"/>
</dbReference>
<comment type="function">
    <text evidence="1 9">The alpha subunit is responsible for the aldol cleavage of indoleglycerol phosphate to indole and glyceraldehyde 3-phosphate.</text>
</comment>
<comment type="catalytic activity">
    <reaction evidence="8 9">
        <text>(1S,2R)-1-C-(indol-3-yl)glycerol 3-phosphate + L-serine = D-glyceraldehyde 3-phosphate + L-tryptophan + H2O</text>
        <dbReference type="Rhea" id="RHEA:10532"/>
        <dbReference type="ChEBI" id="CHEBI:15377"/>
        <dbReference type="ChEBI" id="CHEBI:33384"/>
        <dbReference type="ChEBI" id="CHEBI:57912"/>
        <dbReference type="ChEBI" id="CHEBI:58866"/>
        <dbReference type="ChEBI" id="CHEBI:59776"/>
        <dbReference type="EC" id="4.2.1.20"/>
    </reaction>
</comment>
<dbReference type="PROSITE" id="PS00167">
    <property type="entry name" value="TRP_SYNTHASE_ALPHA"/>
    <property type="match status" value="1"/>
</dbReference>
<dbReference type="Pfam" id="PF00290">
    <property type="entry name" value="Trp_syntA"/>
    <property type="match status" value="1"/>
</dbReference>
<dbReference type="GO" id="GO:0005829">
    <property type="term" value="C:cytosol"/>
    <property type="evidence" value="ECO:0007669"/>
    <property type="project" value="TreeGrafter"/>
</dbReference>
<dbReference type="GO" id="GO:0004834">
    <property type="term" value="F:tryptophan synthase activity"/>
    <property type="evidence" value="ECO:0007669"/>
    <property type="project" value="UniProtKB-UniRule"/>
</dbReference>
<name>A0A3D8GQC2_9BACI</name>
<dbReference type="RefSeq" id="WP_115452475.1">
    <property type="nucleotide sequence ID" value="NZ_QNQT01000005.1"/>
</dbReference>
<sequence length="262" mass="28182">MNRLAESLRQLQAGNKKAFVPYIMAGDGGLECLADRLVMLEWFGASSIEVGIPFSDPVADGPVNQEAGLRSLARGTTLKGTLEQLARARASISIPIIVMTYLNPILAYGIDEFCRDSKEAGIDGIIIPDLPIEEEGLMEPSLVNAGIELIRLVTLTTPPERIREITDKGNGFVYAVTVKGITGGRDSFQDGLAAFLAEVKSVSRLPVFAGFGVSTPAQARELASLCDGVISGSRIVELLHEGKMDELEELVSCFKKEKESVI</sequence>
<evidence type="ECO:0000256" key="4">
    <source>
        <dbReference type="ARBA" id="ARBA00022605"/>
    </source>
</evidence>
<proteinExistence type="inferred from homology"/>
<evidence type="ECO:0000256" key="8">
    <source>
        <dbReference type="ARBA" id="ARBA00049047"/>
    </source>
</evidence>
<keyword evidence="4 9" id="KW-0028">Amino-acid biosynthesis</keyword>
<dbReference type="PANTHER" id="PTHR43406">
    <property type="entry name" value="TRYPTOPHAN SYNTHASE, ALPHA CHAIN"/>
    <property type="match status" value="1"/>
</dbReference>
<feature type="active site" description="Proton acceptor" evidence="9">
    <location>
        <position position="49"/>
    </location>
</feature>
<keyword evidence="5 9" id="KW-0822">Tryptophan biosynthesis</keyword>
<dbReference type="InterPro" id="IPR011060">
    <property type="entry name" value="RibuloseP-bd_barrel"/>
</dbReference>
<evidence type="ECO:0000256" key="6">
    <source>
        <dbReference type="ARBA" id="ARBA00023141"/>
    </source>
</evidence>
<dbReference type="UniPathway" id="UPA00035">
    <property type="reaction ID" value="UER00044"/>
</dbReference>
<dbReference type="AlphaFoldDB" id="A0A3D8GQC2"/>
<keyword evidence="12" id="KW-1185">Reference proteome</keyword>
<dbReference type="PANTHER" id="PTHR43406:SF1">
    <property type="entry name" value="TRYPTOPHAN SYNTHASE ALPHA CHAIN, CHLOROPLASTIC"/>
    <property type="match status" value="1"/>
</dbReference>
<evidence type="ECO:0000256" key="5">
    <source>
        <dbReference type="ARBA" id="ARBA00022822"/>
    </source>
</evidence>
<dbReference type="InterPro" id="IPR002028">
    <property type="entry name" value="Trp_synthase_suA"/>
</dbReference>
<keyword evidence="6 9" id="KW-0057">Aromatic amino acid biosynthesis</keyword>
<dbReference type="CDD" id="cd04724">
    <property type="entry name" value="Tryptophan_synthase_alpha"/>
    <property type="match status" value="1"/>
</dbReference>
<comment type="pathway">
    <text evidence="2 9">Amino-acid biosynthesis; L-tryptophan biosynthesis; L-tryptophan from chorismate: step 5/5.</text>
</comment>
<organism evidence="11 12">
    <name type="scientific">Neobacillus piezotolerans</name>
    <dbReference type="NCBI Taxonomy" id="2259171"/>
    <lineage>
        <taxon>Bacteria</taxon>
        <taxon>Bacillati</taxon>
        <taxon>Bacillota</taxon>
        <taxon>Bacilli</taxon>
        <taxon>Bacillales</taxon>
        <taxon>Bacillaceae</taxon>
        <taxon>Neobacillus</taxon>
    </lineage>
</organism>
<dbReference type="HAMAP" id="MF_00131">
    <property type="entry name" value="Trp_synth_alpha"/>
    <property type="match status" value="1"/>
</dbReference>